<evidence type="ECO:0000313" key="1">
    <source>
        <dbReference type="EMBL" id="KAK9321490.1"/>
    </source>
</evidence>
<name>A0ACC3TKI1_9ASCO</name>
<proteinExistence type="predicted"/>
<dbReference type="EMBL" id="MU970097">
    <property type="protein sequence ID" value="KAK9321490.1"/>
    <property type="molecule type" value="Genomic_DNA"/>
</dbReference>
<reference evidence="2" key="1">
    <citation type="journal article" date="2024" name="Front. Bioeng. Biotechnol.">
        <title>Genome-scale model development and genomic sequencing of the oleaginous clade Lipomyces.</title>
        <authorList>
            <person name="Czajka J.J."/>
            <person name="Han Y."/>
            <person name="Kim J."/>
            <person name="Mondo S.J."/>
            <person name="Hofstad B.A."/>
            <person name="Robles A."/>
            <person name="Haridas S."/>
            <person name="Riley R."/>
            <person name="LaButti K."/>
            <person name="Pangilinan J."/>
            <person name="Andreopoulos W."/>
            <person name="Lipzen A."/>
            <person name="Yan J."/>
            <person name="Wang M."/>
            <person name="Ng V."/>
            <person name="Grigoriev I.V."/>
            <person name="Spatafora J.W."/>
            <person name="Magnuson J.K."/>
            <person name="Baker S.E."/>
            <person name="Pomraning K.R."/>
        </authorList>
    </citation>
    <scope>NUCLEOTIDE SEQUENCE [LARGE SCALE GENOMIC DNA]</scope>
    <source>
        <strain evidence="2">CBS 10300</strain>
    </source>
</reference>
<comment type="caution">
    <text evidence="1">The sequence shown here is derived from an EMBL/GenBank/DDBJ whole genome shotgun (WGS) entry which is preliminary data.</text>
</comment>
<keyword evidence="2" id="KW-1185">Reference proteome</keyword>
<organism evidence="1 2">
    <name type="scientific">Lipomyces orientalis</name>
    <dbReference type="NCBI Taxonomy" id="1233043"/>
    <lineage>
        <taxon>Eukaryota</taxon>
        <taxon>Fungi</taxon>
        <taxon>Dikarya</taxon>
        <taxon>Ascomycota</taxon>
        <taxon>Saccharomycotina</taxon>
        <taxon>Lipomycetes</taxon>
        <taxon>Lipomycetales</taxon>
        <taxon>Lipomycetaceae</taxon>
        <taxon>Lipomyces</taxon>
    </lineage>
</organism>
<sequence>MAKKKGKDSVSKKALKAEKALKAQTKSAAKAKKKASKFGDDDAEDVNIDDILEQYARDQANFLAVKIAQTPRPSKRLNATLIPSPAHHGRKELFLFGGETVSATGLAEFYNDLFVYSVETNIWRKITSPNTPLPRSGHAMCLHPTTGVILLFGGEFSSPKQNTFYHYGDTWLLDGSTREWTKLDLKKAPSARSGHRMTYWKNYILLHGGFRDLSQSTTYLGDLWAFDVTTYKWQQIEFASSAIKPDPRSGHSFLPAEDGAVVWGGYSKVKTSQKKIVGKVHSDAWTLKLSQDLKTVRWERRRKSGWAPSPRVGCSMMSHKGRGILYGGVYDTEETEETLDSVFYGDVYAYQISANKWFPLTLRPPRKRPVQQEKASAETKTNELEQNLSRLLGESENQDTREVKFDDDSESEASDDEVITRVEHPVTLSLPHPRFNAATAVLQDSLYIYGGVWENGDREFTLDSMYAIDLGKLDGVRVIWEDFAEDLAKAGEAEEESDDDMDDELEDEEDEDMDQEEEEESKDEAPDEIQPDEADELADTADSLNIAPDPRPYLPHPRPFESLRKFYSRTANEFMEWAISNNKDGSKRGKELKRDAFELCEERWWERWEDVRAQEDQLEEMGGIGEIVEREAKTGKSRR</sequence>
<gene>
    <name evidence="1" type="ORF">V1517DRAFT_326261</name>
</gene>
<accession>A0ACC3TKI1</accession>
<evidence type="ECO:0000313" key="2">
    <source>
        <dbReference type="Proteomes" id="UP001489719"/>
    </source>
</evidence>
<dbReference type="Proteomes" id="UP001489719">
    <property type="component" value="Unassembled WGS sequence"/>
</dbReference>
<protein>
    <submittedName>
        <fullName evidence="1">Uncharacterized protein</fullName>
    </submittedName>
</protein>